<dbReference type="InterPro" id="IPR044089">
    <property type="entry name" value="Alr1-like"/>
</dbReference>
<accession>A0AAN6P562</accession>
<evidence type="ECO:0000256" key="6">
    <source>
        <dbReference type="SAM" id="MobiDB-lite"/>
    </source>
</evidence>
<dbReference type="CDD" id="cd12829">
    <property type="entry name" value="Alr1p-like"/>
    <property type="match status" value="1"/>
</dbReference>
<gene>
    <name evidence="8" type="ORF">C8A01DRAFT_21030</name>
</gene>
<keyword evidence="9" id="KW-1185">Reference proteome</keyword>
<evidence type="ECO:0000256" key="3">
    <source>
        <dbReference type="ARBA" id="ARBA00022692"/>
    </source>
</evidence>
<dbReference type="PANTHER" id="PTHR21535">
    <property type="entry name" value="MAGNESIUM AND COBALT TRANSPORT PROTEIN/MITOCHONDRIAL IMPORT INNER MEMBRANE TRANSLOCASE SUBUNIT TIM8"/>
    <property type="match status" value="1"/>
</dbReference>
<evidence type="ECO:0000313" key="9">
    <source>
        <dbReference type="Proteomes" id="UP001303115"/>
    </source>
</evidence>
<dbReference type="PANTHER" id="PTHR21535:SF51">
    <property type="entry name" value="MANGANESE RESISTANCE PROTEIN MNR2"/>
    <property type="match status" value="1"/>
</dbReference>
<dbReference type="EMBL" id="MU854697">
    <property type="protein sequence ID" value="KAK4031810.1"/>
    <property type="molecule type" value="Genomic_DNA"/>
</dbReference>
<evidence type="ECO:0000256" key="2">
    <source>
        <dbReference type="ARBA" id="ARBA00009765"/>
    </source>
</evidence>
<dbReference type="InterPro" id="IPR045863">
    <property type="entry name" value="CorA_TM1_TM2"/>
</dbReference>
<feature type="region of interest" description="Disordered" evidence="6">
    <location>
        <begin position="579"/>
        <end position="600"/>
    </location>
</feature>
<feature type="compositionally biased region" description="Basic and acidic residues" evidence="6">
    <location>
        <begin position="183"/>
        <end position="195"/>
    </location>
</feature>
<evidence type="ECO:0000256" key="4">
    <source>
        <dbReference type="ARBA" id="ARBA00022989"/>
    </source>
</evidence>
<comment type="subcellular location">
    <subcellularLocation>
        <location evidence="1">Membrane</location>
        <topology evidence="1">Multi-pass membrane protein</topology>
    </subcellularLocation>
</comment>
<dbReference type="GO" id="GO:0010961">
    <property type="term" value="P:intracellular magnesium ion homeostasis"/>
    <property type="evidence" value="ECO:0007669"/>
    <property type="project" value="TreeGrafter"/>
</dbReference>
<dbReference type="AlphaFoldDB" id="A0AAN6P562"/>
<feature type="compositionally biased region" description="Pro residues" evidence="6">
    <location>
        <begin position="1"/>
        <end position="10"/>
    </location>
</feature>
<protein>
    <submittedName>
        <fullName evidence="8">Uncharacterized protein</fullName>
    </submittedName>
</protein>
<organism evidence="8 9">
    <name type="scientific">Parachaetomium inaequale</name>
    <dbReference type="NCBI Taxonomy" id="2588326"/>
    <lineage>
        <taxon>Eukaryota</taxon>
        <taxon>Fungi</taxon>
        <taxon>Dikarya</taxon>
        <taxon>Ascomycota</taxon>
        <taxon>Pezizomycotina</taxon>
        <taxon>Sordariomycetes</taxon>
        <taxon>Sordariomycetidae</taxon>
        <taxon>Sordariales</taxon>
        <taxon>Chaetomiaceae</taxon>
        <taxon>Parachaetomium</taxon>
    </lineage>
</organism>
<evidence type="ECO:0000256" key="5">
    <source>
        <dbReference type="ARBA" id="ARBA00023136"/>
    </source>
</evidence>
<dbReference type="Pfam" id="PF01544">
    <property type="entry name" value="CorA"/>
    <property type="match status" value="2"/>
</dbReference>
<comment type="similarity">
    <text evidence="2">Belongs to the CorA metal ion transporter (MIT) (TC 1.A.35) family.</text>
</comment>
<feature type="compositionally biased region" description="Polar residues" evidence="6">
    <location>
        <begin position="112"/>
        <end position="122"/>
    </location>
</feature>
<dbReference type="Proteomes" id="UP001303115">
    <property type="component" value="Unassembled WGS sequence"/>
</dbReference>
<dbReference type="InterPro" id="IPR045861">
    <property type="entry name" value="CorA_cytoplasmic_dom"/>
</dbReference>
<dbReference type="Gene3D" id="1.20.58.340">
    <property type="entry name" value="Magnesium transport protein CorA, transmembrane region"/>
    <property type="match status" value="2"/>
</dbReference>
<proteinExistence type="inferred from homology"/>
<keyword evidence="4 7" id="KW-1133">Transmembrane helix</keyword>
<sequence length="766" mass="86631">MDLPKGPSPPHRAGSTPAHTPNPPSSSGHGPRRRKNHRGGKKKKQRRKSFALPADEIAQDSANEEGLDEAAPGFYTRPGRNLSTTSIESEALLDHRADSDDEDEGAPLLSSPVFQRSETVTGYGSGDAPRKTGPTSRRDSSMASSHRRRQLADNYNVNYPPSVPGSPALHANDHMTMSFGDVLLRDEIDHGEHSTTRGSGDEDDDRPPPLDRRKTLLQAQEDVCFPQEGLSDIGDDDSTTRDTAYRPRPRRRRGKWPDLSILDEWSRFEKEGRSEERRAKRITEPQLINGRLRPVHRGWFQAEEEAPYRFTYFNEEFRSTIHSQSISELVQPGGTFKELFIPDPPVLSDSSDGEEEQEQDLDLYQVLGGQGGDPRIPLRQPSLATTTQDFGRKPSNNSEETKTGSGEHTVPDASKSSPNGRTPKPPKYGDRPVWWLDILSPTEAEMKVISKAFGIHPLTAEDIMMQEQREKVELFRNYYFVNYRSFDQDNTSENFLEPVNMYVVVFREGVLSFHFSVTPHPANVRRRVRQLRDYLILSSDWISYAIIDDITDVFGPLIQNIEDEVDDIDYAILQMHSAEDQGARDDKRRLTEKPDSAEVRSAEAGRDMLRRVGDCRKKVMSLYRLLSNKADVIKGFAKRCNEHWEVAPRSEIGLYLGDIQDHIVTMTSNLSHYEKILARSHGNYLAQINIRMNERQEQTADVLGKLTVLGTIVLPMNIITGLWGMNVWVPGQEYEGDLKWFTVITAGLLCFGLACYLIAKRVYNIV</sequence>
<dbReference type="SUPFAM" id="SSF143865">
    <property type="entry name" value="CorA soluble domain-like"/>
    <property type="match status" value="1"/>
</dbReference>
<feature type="region of interest" description="Disordered" evidence="6">
    <location>
        <begin position="340"/>
        <end position="359"/>
    </location>
</feature>
<feature type="compositionally biased region" description="Basic residues" evidence="6">
    <location>
        <begin position="30"/>
        <end position="49"/>
    </location>
</feature>
<keyword evidence="3 7" id="KW-0812">Transmembrane</keyword>
<name>A0AAN6P562_9PEZI</name>
<comment type="caution">
    <text evidence="8">The sequence shown here is derived from an EMBL/GenBank/DDBJ whole genome shotgun (WGS) entry which is preliminary data.</text>
</comment>
<dbReference type="FunFam" id="1.20.58.340:FF:000008">
    <property type="entry name" value="CorA family metal ion transporter"/>
    <property type="match status" value="1"/>
</dbReference>
<dbReference type="GO" id="GO:0015095">
    <property type="term" value="F:magnesium ion transmembrane transporter activity"/>
    <property type="evidence" value="ECO:0007669"/>
    <property type="project" value="InterPro"/>
</dbReference>
<evidence type="ECO:0000256" key="7">
    <source>
        <dbReference type="SAM" id="Phobius"/>
    </source>
</evidence>
<feature type="region of interest" description="Disordered" evidence="6">
    <location>
        <begin position="1"/>
        <end position="253"/>
    </location>
</feature>
<dbReference type="SUPFAM" id="SSF144083">
    <property type="entry name" value="Magnesium transport protein CorA, transmembrane region"/>
    <property type="match status" value="1"/>
</dbReference>
<feature type="compositionally biased region" description="Polar residues" evidence="6">
    <location>
        <begin position="385"/>
        <end position="406"/>
    </location>
</feature>
<dbReference type="Gene3D" id="3.30.460.20">
    <property type="entry name" value="CorA soluble domain-like"/>
    <property type="match status" value="1"/>
</dbReference>
<keyword evidence="5 7" id="KW-0472">Membrane</keyword>
<feature type="transmembrane region" description="Helical" evidence="7">
    <location>
        <begin position="740"/>
        <end position="759"/>
    </location>
</feature>
<dbReference type="FunFam" id="1.20.58.340:FF:000014">
    <property type="entry name" value="CorA family metal ion transporter"/>
    <property type="match status" value="1"/>
</dbReference>
<dbReference type="InterPro" id="IPR002523">
    <property type="entry name" value="MgTranspt_CorA/ZnTranspt_ZntB"/>
</dbReference>
<reference evidence="9" key="1">
    <citation type="journal article" date="2023" name="Mol. Phylogenet. Evol.">
        <title>Genome-scale phylogeny and comparative genomics of the fungal order Sordariales.</title>
        <authorList>
            <person name="Hensen N."/>
            <person name="Bonometti L."/>
            <person name="Westerberg I."/>
            <person name="Brannstrom I.O."/>
            <person name="Guillou S."/>
            <person name="Cros-Aarteil S."/>
            <person name="Calhoun S."/>
            <person name="Haridas S."/>
            <person name="Kuo A."/>
            <person name="Mondo S."/>
            <person name="Pangilinan J."/>
            <person name="Riley R."/>
            <person name="LaButti K."/>
            <person name="Andreopoulos B."/>
            <person name="Lipzen A."/>
            <person name="Chen C."/>
            <person name="Yan M."/>
            <person name="Daum C."/>
            <person name="Ng V."/>
            <person name="Clum A."/>
            <person name="Steindorff A."/>
            <person name="Ohm R.A."/>
            <person name="Martin F."/>
            <person name="Silar P."/>
            <person name="Natvig D.O."/>
            <person name="Lalanne C."/>
            <person name="Gautier V."/>
            <person name="Ament-Velasquez S.L."/>
            <person name="Kruys A."/>
            <person name="Hutchinson M.I."/>
            <person name="Powell A.J."/>
            <person name="Barry K."/>
            <person name="Miller A.N."/>
            <person name="Grigoriev I.V."/>
            <person name="Debuchy R."/>
            <person name="Gladieux P."/>
            <person name="Hiltunen Thoren M."/>
            <person name="Johannesson H."/>
        </authorList>
    </citation>
    <scope>NUCLEOTIDE SEQUENCE [LARGE SCALE GENOMIC DNA]</scope>
    <source>
        <strain evidence="9">CBS 284.82</strain>
    </source>
</reference>
<dbReference type="GO" id="GO:0000329">
    <property type="term" value="C:fungal-type vacuole membrane"/>
    <property type="evidence" value="ECO:0007669"/>
    <property type="project" value="TreeGrafter"/>
</dbReference>
<feature type="region of interest" description="Disordered" evidence="6">
    <location>
        <begin position="385"/>
        <end position="427"/>
    </location>
</feature>
<evidence type="ECO:0000313" key="8">
    <source>
        <dbReference type="EMBL" id="KAK4031810.1"/>
    </source>
</evidence>
<evidence type="ECO:0000256" key="1">
    <source>
        <dbReference type="ARBA" id="ARBA00004141"/>
    </source>
</evidence>